<dbReference type="Gene3D" id="1.10.30.10">
    <property type="entry name" value="High mobility group box domain"/>
    <property type="match status" value="1"/>
</dbReference>
<keyword evidence="2" id="KW-1185">Reference proteome</keyword>
<organism evidence="1 2">
    <name type="scientific">Funneliformis mosseae</name>
    <name type="common">Endomycorrhizal fungus</name>
    <name type="synonym">Glomus mosseae</name>
    <dbReference type="NCBI Taxonomy" id="27381"/>
    <lineage>
        <taxon>Eukaryota</taxon>
        <taxon>Fungi</taxon>
        <taxon>Fungi incertae sedis</taxon>
        <taxon>Mucoromycota</taxon>
        <taxon>Glomeromycotina</taxon>
        <taxon>Glomeromycetes</taxon>
        <taxon>Glomerales</taxon>
        <taxon>Glomeraceae</taxon>
        <taxon>Funneliformis</taxon>
    </lineage>
</organism>
<evidence type="ECO:0000313" key="2">
    <source>
        <dbReference type="Proteomes" id="UP000789375"/>
    </source>
</evidence>
<name>A0A9N9C338_FUNMO</name>
<dbReference type="AlphaFoldDB" id="A0A9N9C338"/>
<dbReference type="EMBL" id="CAJVPP010002105">
    <property type="protein sequence ID" value="CAG8587385.1"/>
    <property type="molecule type" value="Genomic_DNA"/>
</dbReference>
<reference evidence="1" key="1">
    <citation type="submission" date="2021-06" db="EMBL/GenBank/DDBJ databases">
        <authorList>
            <person name="Kallberg Y."/>
            <person name="Tangrot J."/>
            <person name="Rosling A."/>
        </authorList>
    </citation>
    <scope>NUCLEOTIDE SEQUENCE</scope>
    <source>
        <strain evidence="1">87-6 pot B 2015</strain>
    </source>
</reference>
<evidence type="ECO:0000313" key="1">
    <source>
        <dbReference type="EMBL" id="CAG8587385.1"/>
    </source>
</evidence>
<accession>A0A9N9C338</accession>
<protein>
    <submittedName>
        <fullName evidence="1">15866_t:CDS:1</fullName>
    </submittedName>
</protein>
<dbReference type="SUPFAM" id="SSF47095">
    <property type="entry name" value="HMG-box"/>
    <property type="match status" value="1"/>
</dbReference>
<gene>
    <name evidence="1" type="ORF">FMOSSE_LOCUS8261</name>
</gene>
<dbReference type="Proteomes" id="UP000789375">
    <property type="component" value="Unassembled WGS sequence"/>
</dbReference>
<sequence length="154" mass="17651">MPRYSRSTSIKPLTLPFPPVITIEELLANAVKSKKANVTIPNSFIAYRMALHREYRSKHMKLPPMKMFSKIAKSAWKKESQIVKNEYIKLTKDAKTLYDEGKKFQESGSAVHVDHYEVTKVTEVIECSEMKPKVTEVTEEAQKGCSEMKDPNLE</sequence>
<dbReference type="InterPro" id="IPR036910">
    <property type="entry name" value="HMG_box_dom_sf"/>
</dbReference>
<proteinExistence type="predicted"/>
<comment type="caution">
    <text evidence="1">The sequence shown here is derived from an EMBL/GenBank/DDBJ whole genome shotgun (WGS) entry which is preliminary data.</text>
</comment>